<gene>
    <name evidence="2" type="ORF">LSAT_V11C500264530</name>
</gene>
<evidence type="ECO:0000256" key="1">
    <source>
        <dbReference type="SAM" id="MobiDB-lite"/>
    </source>
</evidence>
<accession>A0A9R1VB12</accession>
<proteinExistence type="predicted"/>
<organism evidence="2 3">
    <name type="scientific">Lactuca sativa</name>
    <name type="common">Garden lettuce</name>
    <dbReference type="NCBI Taxonomy" id="4236"/>
    <lineage>
        <taxon>Eukaryota</taxon>
        <taxon>Viridiplantae</taxon>
        <taxon>Streptophyta</taxon>
        <taxon>Embryophyta</taxon>
        <taxon>Tracheophyta</taxon>
        <taxon>Spermatophyta</taxon>
        <taxon>Magnoliopsida</taxon>
        <taxon>eudicotyledons</taxon>
        <taxon>Gunneridae</taxon>
        <taxon>Pentapetalae</taxon>
        <taxon>asterids</taxon>
        <taxon>campanulids</taxon>
        <taxon>Asterales</taxon>
        <taxon>Asteraceae</taxon>
        <taxon>Cichorioideae</taxon>
        <taxon>Cichorieae</taxon>
        <taxon>Lactucinae</taxon>
        <taxon>Lactuca</taxon>
    </lineage>
</organism>
<dbReference type="PANTHER" id="PTHR47150">
    <property type="entry name" value="OS12G0169200 PROTEIN"/>
    <property type="match status" value="1"/>
</dbReference>
<feature type="region of interest" description="Disordered" evidence="1">
    <location>
        <begin position="1"/>
        <end position="21"/>
    </location>
</feature>
<dbReference type="EMBL" id="NBSK02000005">
    <property type="protein sequence ID" value="KAJ0202850.1"/>
    <property type="molecule type" value="Genomic_DNA"/>
</dbReference>
<dbReference type="AlphaFoldDB" id="A0A9R1VB12"/>
<dbReference type="Proteomes" id="UP000235145">
    <property type="component" value="Unassembled WGS sequence"/>
</dbReference>
<protein>
    <submittedName>
        <fullName evidence="2">Uncharacterized protein</fullName>
    </submittedName>
</protein>
<comment type="caution">
    <text evidence="2">The sequence shown here is derived from an EMBL/GenBank/DDBJ whole genome shotgun (WGS) entry which is preliminary data.</text>
</comment>
<keyword evidence="3" id="KW-1185">Reference proteome</keyword>
<evidence type="ECO:0000313" key="2">
    <source>
        <dbReference type="EMBL" id="KAJ0202850.1"/>
    </source>
</evidence>
<name>A0A9R1VB12_LACSA</name>
<dbReference type="PANTHER" id="PTHR47150:SF4">
    <property type="entry name" value="HARBINGER TRANSPOSASE-DERIVED PROTEIN-RELATED"/>
    <property type="match status" value="1"/>
</dbReference>
<sequence>MNTFLGLISSSSSNDDDSDDKLSMEHDMIREITGPLNVERKHRISINCDRITLHKFWYVITLPLIVYTTYQNSNIIFVLREIYSYIWQTIMSFSIEMGARGKFGFTTIQKCTTTIRQLVYDIDADASDKYLKMSERKGREYAYLFISMY</sequence>
<reference evidence="2 3" key="1">
    <citation type="journal article" date="2017" name="Nat. Commun.">
        <title>Genome assembly with in vitro proximity ligation data and whole-genome triplication in lettuce.</title>
        <authorList>
            <person name="Reyes-Chin-Wo S."/>
            <person name="Wang Z."/>
            <person name="Yang X."/>
            <person name="Kozik A."/>
            <person name="Arikit S."/>
            <person name="Song C."/>
            <person name="Xia L."/>
            <person name="Froenicke L."/>
            <person name="Lavelle D.O."/>
            <person name="Truco M.J."/>
            <person name="Xia R."/>
            <person name="Zhu S."/>
            <person name="Xu C."/>
            <person name="Xu H."/>
            <person name="Xu X."/>
            <person name="Cox K."/>
            <person name="Korf I."/>
            <person name="Meyers B.C."/>
            <person name="Michelmore R.W."/>
        </authorList>
    </citation>
    <scope>NUCLEOTIDE SEQUENCE [LARGE SCALE GENOMIC DNA]</scope>
    <source>
        <strain evidence="3">cv. Salinas</strain>
        <tissue evidence="2">Seedlings</tissue>
    </source>
</reference>
<evidence type="ECO:0000313" key="3">
    <source>
        <dbReference type="Proteomes" id="UP000235145"/>
    </source>
</evidence>